<dbReference type="EMBL" id="CP007031">
    <property type="protein sequence ID" value="AHF04856.1"/>
    <property type="molecule type" value="Genomic_DNA"/>
</dbReference>
<dbReference type="InterPro" id="IPR045584">
    <property type="entry name" value="Pilin-like"/>
</dbReference>
<dbReference type="NCBIfam" id="TIGR02532">
    <property type="entry name" value="IV_pilin_GFxxxE"/>
    <property type="match status" value="1"/>
</dbReference>
<organism evidence="1 2">
    <name type="scientific">Marichromatium purpuratum 984</name>
    <dbReference type="NCBI Taxonomy" id="765910"/>
    <lineage>
        <taxon>Bacteria</taxon>
        <taxon>Pseudomonadati</taxon>
        <taxon>Pseudomonadota</taxon>
        <taxon>Gammaproteobacteria</taxon>
        <taxon>Chromatiales</taxon>
        <taxon>Chromatiaceae</taxon>
        <taxon>Marichromatium</taxon>
    </lineage>
</organism>
<protein>
    <submittedName>
        <fullName evidence="1">Secretion system protein</fullName>
    </submittedName>
</protein>
<dbReference type="PROSITE" id="PS00409">
    <property type="entry name" value="PROKAR_NTER_METHYL"/>
    <property type="match status" value="1"/>
</dbReference>
<reference evidence="1 2" key="1">
    <citation type="submission" date="2013-12" db="EMBL/GenBank/DDBJ databases">
        <authorList>
            <consortium name="DOE Joint Genome Institute"/>
            <person name="Bryant D.A."/>
            <person name="Huntemann M."/>
            <person name="Han J."/>
            <person name="Chen A."/>
            <person name="Kyrpides N."/>
            <person name="Mavromatis K."/>
            <person name="Markowitz V."/>
            <person name="Palaniappan K."/>
            <person name="Ivanova N."/>
            <person name="Schaumberg A."/>
            <person name="Pati A."/>
            <person name="Liolios K."/>
            <person name="Nordberg H.P."/>
            <person name="Cantor M.N."/>
            <person name="Hua S.X."/>
            <person name="Woyke T."/>
        </authorList>
    </citation>
    <scope>NUCLEOTIDE SEQUENCE [LARGE SCALE GENOMIC DNA]</scope>
    <source>
        <strain evidence="1 2">984</strain>
    </source>
</reference>
<keyword evidence="2" id="KW-1185">Reference proteome</keyword>
<evidence type="ECO:0000313" key="2">
    <source>
        <dbReference type="Proteomes" id="UP000005275"/>
    </source>
</evidence>
<dbReference type="InterPro" id="IPR012902">
    <property type="entry name" value="N_methyl_site"/>
</dbReference>
<dbReference type="SUPFAM" id="SSF54523">
    <property type="entry name" value="Pili subunits"/>
    <property type="match status" value="1"/>
</dbReference>
<dbReference type="Proteomes" id="UP000005275">
    <property type="component" value="Chromosome"/>
</dbReference>
<dbReference type="AlphaFoldDB" id="W0E720"/>
<sequence>MTTTVRTKMSGSRSSMRGFTLVEMSLVLVVIGLILGAVSIGRDMQRSAEYVKIKQKFVDQWVSAYNNHYSRTGVVVGDDQTAPRYMVNGTNYNSGATSGSTISGGDMSGVTAPGAICEGARPTTQAAAGAGQAADSNVSLHQQMLRHGIQLPPGRAEGFEDRYVYLDTNGNPQEIQICFQWNPPGAASGEPSGNVMVITGLTPDLARALDQMIDGKADAREGVFRQENIGARTGSSRVPQSEWQGNNTFEIAAANPDEASEGDREDEDQVMTLVAHYKMNQ</sequence>
<dbReference type="eggNOG" id="COG4795">
    <property type="taxonomic scope" value="Bacteria"/>
</dbReference>
<dbReference type="KEGG" id="mpur:MARPU_14085"/>
<gene>
    <name evidence="1" type="ORF">MARPU_14085</name>
</gene>
<dbReference type="STRING" id="765910.MARPU_14085"/>
<proteinExistence type="predicted"/>
<evidence type="ECO:0000313" key="1">
    <source>
        <dbReference type="EMBL" id="AHF04856.1"/>
    </source>
</evidence>
<dbReference type="HOGENOM" id="CLU_1179095_0_0_6"/>
<accession>W0E720</accession>
<name>W0E720_MARPU</name>
<dbReference type="Pfam" id="PF07963">
    <property type="entry name" value="N_methyl"/>
    <property type="match status" value="1"/>
</dbReference>